<evidence type="ECO:0008006" key="11">
    <source>
        <dbReference type="Google" id="ProtNLM"/>
    </source>
</evidence>
<keyword evidence="1" id="KW-0547">Nucleotide-binding</keyword>
<dbReference type="Pfam" id="PF13920">
    <property type="entry name" value="zf-C3HC4_3"/>
    <property type="match status" value="1"/>
</dbReference>
<evidence type="ECO:0000256" key="6">
    <source>
        <dbReference type="SAM" id="MobiDB-lite"/>
    </source>
</evidence>
<reference evidence="9" key="1">
    <citation type="submission" date="2023-10" db="EMBL/GenBank/DDBJ databases">
        <authorList>
            <person name="Chen Y."/>
            <person name="Shah S."/>
            <person name="Dougan E. K."/>
            <person name="Thang M."/>
            <person name="Chan C."/>
        </authorList>
    </citation>
    <scope>NUCLEOTIDE SEQUENCE [LARGE SCALE GENOMIC DNA]</scope>
</reference>
<evidence type="ECO:0000256" key="1">
    <source>
        <dbReference type="ARBA" id="ARBA00022741"/>
    </source>
</evidence>
<dbReference type="Gene3D" id="3.30.40.10">
    <property type="entry name" value="Zinc/RING finger domain, C3HC4 (zinc finger)"/>
    <property type="match status" value="1"/>
</dbReference>
<comment type="caution">
    <text evidence="9">The sequence shown here is derived from an EMBL/GenBank/DDBJ whole genome shotgun (WGS) entry which is preliminary data.</text>
</comment>
<feature type="region of interest" description="Disordered" evidence="6">
    <location>
        <begin position="120"/>
        <end position="180"/>
    </location>
</feature>
<dbReference type="InterPro" id="IPR050628">
    <property type="entry name" value="SNF2_RAD54_helicase_TF"/>
</dbReference>
<keyword evidence="10" id="KW-1185">Reference proteome</keyword>
<dbReference type="CDD" id="cd18793">
    <property type="entry name" value="SF2_C_SNF"/>
    <property type="match status" value="1"/>
</dbReference>
<evidence type="ECO:0000313" key="9">
    <source>
        <dbReference type="EMBL" id="CAK0800823.1"/>
    </source>
</evidence>
<keyword evidence="5" id="KW-0479">Metal-binding</keyword>
<name>A0ABN9Q8N1_9DINO</name>
<dbReference type="PROSITE" id="PS51194">
    <property type="entry name" value="HELICASE_CTER"/>
    <property type="match status" value="1"/>
</dbReference>
<evidence type="ECO:0000259" key="8">
    <source>
        <dbReference type="PROSITE" id="PS51194"/>
    </source>
</evidence>
<dbReference type="PANTHER" id="PTHR45626:SF16">
    <property type="entry name" value="ATP-DEPENDENT HELICASE ULS1"/>
    <property type="match status" value="1"/>
</dbReference>
<dbReference type="Pfam" id="PF00271">
    <property type="entry name" value="Helicase_C"/>
    <property type="match status" value="1"/>
</dbReference>
<evidence type="ECO:0000313" key="10">
    <source>
        <dbReference type="Proteomes" id="UP001189429"/>
    </source>
</evidence>
<keyword evidence="3" id="KW-0347">Helicase</keyword>
<dbReference type="Proteomes" id="UP001189429">
    <property type="component" value="Unassembled WGS sequence"/>
</dbReference>
<dbReference type="InterPro" id="IPR001841">
    <property type="entry name" value="Znf_RING"/>
</dbReference>
<feature type="domain" description="RING-type" evidence="7">
    <location>
        <begin position="189"/>
        <end position="224"/>
    </location>
</feature>
<accession>A0ABN9Q8N1</accession>
<dbReference type="InterPro" id="IPR049730">
    <property type="entry name" value="SNF2/RAD54-like_C"/>
</dbReference>
<keyword evidence="5" id="KW-0863">Zinc-finger</keyword>
<protein>
    <recommendedName>
        <fullName evidence="11">RING-type domain-containing protein</fullName>
    </recommendedName>
</protein>
<evidence type="ECO:0000256" key="5">
    <source>
        <dbReference type="PROSITE-ProRule" id="PRU00175"/>
    </source>
</evidence>
<feature type="compositionally biased region" description="Low complexity" evidence="6">
    <location>
        <begin position="120"/>
        <end position="131"/>
    </location>
</feature>
<dbReference type="InterPro" id="IPR027417">
    <property type="entry name" value="P-loop_NTPase"/>
</dbReference>
<dbReference type="EMBL" id="CAUYUJ010002447">
    <property type="protein sequence ID" value="CAK0800823.1"/>
    <property type="molecule type" value="Genomic_DNA"/>
</dbReference>
<gene>
    <name evidence="9" type="ORF">PCOR1329_LOCUS8867</name>
</gene>
<keyword evidence="5" id="KW-0862">Zinc</keyword>
<dbReference type="InterPro" id="IPR013083">
    <property type="entry name" value="Znf_RING/FYVE/PHD"/>
</dbReference>
<evidence type="ECO:0000256" key="4">
    <source>
        <dbReference type="ARBA" id="ARBA00022840"/>
    </source>
</evidence>
<dbReference type="SUPFAM" id="SSF57850">
    <property type="entry name" value="RING/U-box"/>
    <property type="match status" value="1"/>
</dbReference>
<keyword evidence="2" id="KW-0378">Hydrolase</keyword>
<evidence type="ECO:0000256" key="2">
    <source>
        <dbReference type="ARBA" id="ARBA00022801"/>
    </source>
</evidence>
<dbReference type="SUPFAM" id="SSF52540">
    <property type="entry name" value="P-loop containing nucleoside triphosphate hydrolases"/>
    <property type="match status" value="1"/>
</dbReference>
<dbReference type="PROSITE" id="PS50089">
    <property type="entry name" value="ZF_RING_2"/>
    <property type="match status" value="1"/>
</dbReference>
<keyword evidence="4" id="KW-0067">ATP-binding</keyword>
<dbReference type="PANTHER" id="PTHR45626">
    <property type="entry name" value="TRANSCRIPTION TERMINATION FACTOR 2-RELATED"/>
    <property type="match status" value="1"/>
</dbReference>
<sequence>MAGGIPRSAQDPQAKVLIITVQCGGIGLNLVAASHVIHFDRCYNPAKEAQATDRCHRMGQQKVVLVHRLVSEGTYEERLEEIMQRKQDLSSLTVTQSEDWIADYDDQALFDLFMLRSTSGGATRRSGGRPPAETPRRSSLPSVPEFSPSPAPFPGAHVGSFHGGSSSSSSSSSAAPPPGKRLKLGGSECSICMDKPGTVTLLPCSHAGFCRGCAWKVSTCPMCRQPIVGRR</sequence>
<dbReference type="Gene3D" id="3.40.50.300">
    <property type="entry name" value="P-loop containing nucleotide triphosphate hydrolases"/>
    <property type="match status" value="1"/>
</dbReference>
<feature type="domain" description="Helicase C-terminal" evidence="8">
    <location>
        <begin position="1"/>
        <end position="101"/>
    </location>
</feature>
<evidence type="ECO:0000256" key="3">
    <source>
        <dbReference type="ARBA" id="ARBA00022806"/>
    </source>
</evidence>
<evidence type="ECO:0000259" key="7">
    <source>
        <dbReference type="PROSITE" id="PS50089"/>
    </source>
</evidence>
<dbReference type="InterPro" id="IPR001650">
    <property type="entry name" value="Helicase_C-like"/>
</dbReference>
<dbReference type="SMART" id="SM00184">
    <property type="entry name" value="RING"/>
    <property type="match status" value="1"/>
</dbReference>
<organism evidence="9 10">
    <name type="scientific">Prorocentrum cordatum</name>
    <dbReference type="NCBI Taxonomy" id="2364126"/>
    <lineage>
        <taxon>Eukaryota</taxon>
        <taxon>Sar</taxon>
        <taxon>Alveolata</taxon>
        <taxon>Dinophyceae</taxon>
        <taxon>Prorocentrales</taxon>
        <taxon>Prorocentraceae</taxon>
        <taxon>Prorocentrum</taxon>
    </lineage>
</organism>
<proteinExistence type="predicted"/>